<keyword evidence="3" id="KW-1185">Reference proteome</keyword>
<sequence>MTRPTLDLTDDGLRITTPTADGPPVVAWLEPHEAIAAARAIRDRWEAGRNPGDELVEDQGRRGTL</sequence>
<dbReference type="RefSeq" id="WP_380045002.1">
    <property type="nucleotide sequence ID" value="NZ_JBHSOH010000001.1"/>
</dbReference>
<dbReference type="Proteomes" id="UP001595979">
    <property type="component" value="Unassembled WGS sequence"/>
</dbReference>
<evidence type="ECO:0000256" key="1">
    <source>
        <dbReference type="SAM" id="MobiDB-lite"/>
    </source>
</evidence>
<reference evidence="3" key="1">
    <citation type="journal article" date="2019" name="Int. J. Syst. Evol. Microbiol.">
        <title>The Global Catalogue of Microorganisms (GCM) 10K type strain sequencing project: providing services to taxonomists for standard genome sequencing and annotation.</title>
        <authorList>
            <consortium name="The Broad Institute Genomics Platform"/>
            <consortium name="The Broad Institute Genome Sequencing Center for Infectious Disease"/>
            <person name="Wu L."/>
            <person name="Ma J."/>
        </authorList>
    </citation>
    <scope>NUCLEOTIDE SEQUENCE [LARGE SCALE GENOMIC DNA]</scope>
    <source>
        <strain evidence="3">CGMCC 1.15053</strain>
    </source>
</reference>
<accession>A0ABW1DG89</accession>
<protein>
    <submittedName>
        <fullName evidence="2">Uncharacterized protein</fullName>
    </submittedName>
</protein>
<comment type="caution">
    <text evidence="2">The sequence shown here is derived from an EMBL/GenBank/DDBJ whole genome shotgun (WGS) entry which is preliminary data.</text>
</comment>
<evidence type="ECO:0000313" key="3">
    <source>
        <dbReference type="Proteomes" id="UP001595979"/>
    </source>
</evidence>
<dbReference type="EMBL" id="JBHSOH010000001">
    <property type="protein sequence ID" value="MFC5846718.1"/>
    <property type="molecule type" value="Genomic_DNA"/>
</dbReference>
<feature type="region of interest" description="Disordered" evidence="1">
    <location>
        <begin position="46"/>
        <end position="65"/>
    </location>
</feature>
<organism evidence="2 3">
    <name type="scientific">Deinococcus petrolearius</name>
    <dbReference type="NCBI Taxonomy" id="1751295"/>
    <lineage>
        <taxon>Bacteria</taxon>
        <taxon>Thermotogati</taxon>
        <taxon>Deinococcota</taxon>
        <taxon>Deinococci</taxon>
        <taxon>Deinococcales</taxon>
        <taxon>Deinococcaceae</taxon>
        <taxon>Deinococcus</taxon>
    </lineage>
</organism>
<feature type="region of interest" description="Disordered" evidence="1">
    <location>
        <begin position="1"/>
        <end position="25"/>
    </location>
</feature>
<gene>
    <name evidence="2" type="ORF">ACFPQ6_00205</name>
</gene>
<proteinExistence type="predicted"/>
<name>A0ABW1DG89_9DEIO</name>
<evidence type="ECO:0000313" key="2">
    <source>
        <dbReference type="EMBL" id="MFC5846718.1"/>
    </source>
</evidence>